<evidence type="ECO:0000256" key="1">
    <source>
        <dbReference type="SAM" id="MobiDB-lite"/>
    </source>
</evidence>
<dbReference type="EMBL" id="JBGBPQ010000006">
    <property type="protein sequence ID" value="KAL1523024.1"/>
    <property type="molecule type" value="Genomic_DNA"/>
</dbReference>
<gene>
    <name evidence="2" type="ORF">AB1Y20_017986</name>
</gene>
<evidence type="ECO:0000313" key="3">
    <source>
        <dbReference type="Proteomes" id="UP001515480"/>
    </source>
</evidence>
<feature type="compositionally biased region" description="Basic and acidic residues" evidence="1">
    <location>
        <begin position="140"/>
        <end position="151"/>
    </location>
</feature>
<comment type="caution">
    <text evidence="2">The sequence shown here is derived from an EMBL/GenBank/DDBJ whole genome shotgun (WGS) entry which is preliminary data.</text>
</comment>
<evidence type="ECO:0000313" key="2">
    <source>
        <dbReference type="EMBL" id="KAL1523024.1"/>
    </source>
</evidence>
<protein>
    <submittedName>
        <fullName evidence="2">Uncharacterized protein</fullName>
    </submittedName>
</protein>
<accession>A0AB34JN79</accession>
<keyword evidence="3" id="KW-1185">Reference proteome</keyword>
<sequence length="181" mass="18736">MPVARASELLLGRAPAAANRRVGADVARVEARAPLSPNMAMLEANWSCDGEAGWEAAGVGWQIRAFGGASGAGSYRDAGAAVMLAVHVPLLLALVAQATPHSYGELPQGKTCENCCSASERGLRSSRRGVGDLWEGEAVPSDRSERGRSDAALKSCGSQSGVEGSPGLCLWLEEACDVVIE</sequence>
<feature type="region of interest" description="Disordered" evidence="1">
    <location>
        <begin position="134"/>
        <end position="164"/>
    </location>
</feature>
<name>A0AB34JN79_PRYPA</name>
<reference evidence="2 3" key="1">
    <citation type="journal article" date="2024" name="Science">
        <title>Giant polyketide synthase enzymes in the biosynthesis of giant marine polyether toxins.</title>
        <authorList>
            <person name="Fallon T.R."/>
            <person name="Shende V.V."/>
            <person name="Wierzbicki I.H."/>
            <person name="Pendleton A.L."/>
            <person name="Watervoot N.F."/>
            <person name="Auber R.P."/>
            <person name="Gonzalez D.J."/>
            <person name="Wisecaver J.H."/>
            <person name="Moore B.S."/>
        </authorList>
    </citation>
    <scope>NUCLEOTIDE SEQUENCE [LARGE SCALE GENOMIC DNA]</scope>
    <source>
        <strain evidence="2 3">12B1</strain>
    </source>
</reference>
<dbReference type="AlphaFoldDB" id="A0AB34JN79"/>
<proteinExistence type="predicted"/>
<organism evidence="2 3">
    <name type="scientific">Prymnesium parvum</name>
    <name type="common">Toxic golden alga</name>
    <dbReference type="NCBI Taxonomy" id="97485"/>
    <lineage>
        <taxon>Eukaryota</taxon>
        <taxon>Haptista</taxon>
        <taxon>Haptophyta</taxon>
        <taxon>Prymnesiophyceae</taxon>
        <taxon>Prymnesiales</taxon>
        <taxon>Prymnesiaceae</taxon>
        <taxon>Prymnesium</taxon>
    </lineage>
</organism>
<dbReference type="Proteomes" id="UP001515480">
    <property type="component" value="Unassembled WGS sequence"/>
</dbReference>